<evidence type="ECO:0000256" key="1">
    <source>
        <dbReference type="SAM" id="SignalP"/>
    </source>
</evidence>
<dbReference type="GO" id="GO:0007586">
    <property type="term" value="P:digestion"/>
    <property type="evidence" value="ECO:0007669"/>
    <property type="project" value="InterPro"/>
</dbReference>
<dbReference type="GeneID" id="39735066"/>
<gene>
    <name evidence="2" type="ORF">PRELSG_0512300</name>
</gene>
<dbReference type="Proteomes" id="UP000220158">
    <property type="component" value="Chromosome 5"/>
</dbReference>
<proteinExistence type="predicted"/>
<reference evidence="2 3" key="1">
    <citation type="submission" date="2015-04" db="EMBL/GenBank/DDBJ databases">
        <authorList>
            <consortium name="Pathogen Informatics"/>
        </authorList>
    </citation>
    <scope>NUCLEOTIDE SEQUENCE [LARGE SCALE GENOMIC DNA]</scope>
    <source>
        <strain evidence="2 3">SGS1</strain>
    </source>
</reference>
<feature type="chain" id="PRO_5012317359" evidence="1">
    <location>
        <begin position="18"/>
        <end position="609"/>
    </location>
</feature>
<organism evidence="2 3">
    <name type="scientific">Plasmodium relictum</name>
    <dbReference type="NCBI Taxonomy" id="85471"/>
    <lineage>
        <taxon>Eukaryota</taxon>
        <taxon>Sar</taxon>
        <taxon>Alveolata</taxon>
        <taxon>Apicomplexa</taxon>
        <taxon>Aconoidasida</taxon>
        <taxon>Haemosporida</taxon>
        <taxon>Plasmodiidae</taxon>
        <taxon>Plasmodium</taxon>
        <taxon>Plasmodium (Haemamoeba)</taxon>
    </lineage>
</organism>
<sequence length="609" mass="71993">MIRFSYILVFLFIESLSFFLNDSKQFYVKVVNCNIHIIDSASSSKNAKEYIYLGKNYKDEEEQKKENYKELSYFLSLNDIPNGEKELIDKHNSLREIYNKQFLQIGDFFNSHCNKKYYSTKITQLEYLCKKNDIFTKAKINENYQIEKKNAEELLNNYGYFLFSDLDKKNANNEIGSIFSSKNNISDICSNNEIPFLHISAVCETKKNINDYDNDQIHIKSFLNKNENISLACSKYSINILSAYYVSEDKYYKDNILNRTNQIKECCNGFNECNVSSSFFLNMIKQKKEGKTDIGNNPLLLVEYKCDSKNLKENSADINYFPTLSGNKCFFEENKPKSMKNRKNTNNYAKNFQNTKNLSHYYILFGKKSFYPLFLKLKEKMKIPHISKNNKESSNVIKRRKYIFNDYKKGKKMLNNLLLHNKKNIFLKNAFNSHTQTHNNKSFFNNHLKINKKNDLKIYKMKNNMSYKSSKNTMFLETYKADISIPEENLKKDGEHFHLPFKIPFSFERLNGKLKLLEEDIEWMTIPYVPISCRETSCPNAYQMCVPMFIDEKRFFNGKKFDEIVREILGNHMRKEVSFPKREEFVYSIYYACVCKKSGSDNFCDESVE</sequence>
<dbReference type="GO" id="GO:0008047">
    <property type="term" value="F:enzyme activator activity"/>
    <property type="evidence" value="ECO:0007669"/>
    <property type="project" value="InterPro"/>
</dbReference>
<protein>
    <submittedName>
        <fullName evidence="2">Uncharacterized protein</fullName>
    </submittedName>
</protein>
<dbReference type="GO" id="GO:0016042">
    <property type="term" value="P:lipid catabolic process"/>
    <property type="evidence" value="ECO:0007669"/>
    <property type="project" value="InterPro"/>
</dbReference>
<dbReference type="EMBL" id="LN835300">
    <property type="protein sequence ID" value="CRG98965.1"/>
    <property type="molecule type" value="Genomic_DNA"/>
</dbReference>
<dbReference type="KEGG" id="prel:PRELSG_0512300"/>
<dbReference type="InterPro" id="IPR017915">
    <property type="entry name" value="Colipase_CS"/>
</dbReference>
<feature type="signal peptide" evidence="1">
    <location>
        <begin position="1"/>
        <end position="17"/>
    </location>
</feature>
<dbReference type="RefSeq" id="XP_028531974.1">
    <property type="nucleotide sequence ID" value="XM_028675380.1"/>
</dbReference>
<name>A0A1J1H2N1_PLARL</name>
<keyword evidence="1" id="KW-0732">Signal</keyword>
<dbReference type="AlphaFoldDB" id="A0A1J1H2N1"/>
<accession>A0A1J1H2N1</accession>
<dbReference type="OrthoDB" id="386648at2759"/>
<dbReference type="GO" id="GO:0005576">
    <property type="term" value="C:extracellular region"/>
    <property type="evidence" value="ECO:0007669"/>
    <property type="project" value="InterPro"/>
</dbReference>
<evidence type="ECO:0000313" key="2">
    <source>
        <dbReference type="EMBL" id="CRG98965.1"/>
    </source>
</evidence>
<dbReference type="VEuPathDB" id="PlasmoDB:PRELSG_0512300"/>
<keyword evidence="3" id="KW-1185">Reference proteome</keyword>
<dbReference type="PROSITE" id="PS00121">
    <property type="entry name" value="COLIPASE_1"/>
    <property type="match status" value="1"/>
</dbReference>
<evidence type="ECO:0000313" key="3">
    <source>
        <dbReference type="Proteomes" id="UP000220158"/>
    </source>
</evidence>